<gene>
    <name evidence="6" type="ORF">HMN09_01208600</name>
</gene>
<keyword evidence="7" id="KW-1185">Reference proteome</keyword>
<proteinExistence type="predicted"/>
<dbReference type="Pfam" id="PF00043">
    <property type="entry name" value="GST_C"/>
    <property type="match status" value="1"/>
</dbReference>
<dbReference type="InterPro" id="IPR004046">
    <property type="entry name" value="GST_C"/>
</dbReference>
<dbReference type="Proteomes" id="UP000613580">
    <property type="component" value="Unassembled WGS sequence"/>
</dbReference>
<reference evidence="6" key="1">
    <citation type="submission" date="2020-05" db="EMBL/GenBank/DDBJ databases">
        <title>Mycena genomes resolve the evolution of fungal bioluminescence.</title>
        <authorList>
            <person name="Tsai I.J."/>
        </authorList>
    </citation>
    <scope>NUCLEOTIDE SEQUENCE</scope>
    <source>
        <strain evidence="6">110903Hualien_Pintung</strain>
    </source>
</reference>
<comment type="catalytic activity">
    <reaction evidence="3">
        <text>RX + glutathione = an S-substituted glutathione + a halide anion + H(+)</text>
        <dbReference type="Rhea" id="RHEA:16437"/>
        <dbReference type="ChEBI" id="CHEBI:15378"/>
        <dbReference type="ChEBI" id="CHEBI:16042"/>
        <dbReference type="ChEBI" id="CHEBI:17792"/>
        <dbReference type="ChEBI" id="CHEBI:57925"/>
        <dbReference type="ChEBI" id="CHEBI:90779"/>
        <dbReference type="EC" id="2.5.1.18"/>
    </reaction>
</comment>
<dbReference type="InterPro" id="IPR004045">
    <property type="entry name" value="Glutathione_S-Trfase_N"/>
</dbReference>
<organism evidence="6 7">
    <name type="scientific">Mycena chlorophos</name>
    <name type="common">Agaric fungus</name>
    <name type="synonym">Agaricus chlorophos</name>
    <dbReference type="NCBI Taxonomy" id="658473"/>
    <lineage>
        <taxon>Eukaryota</taxon>
        <taxon>Fungi</taxon>
        <taxon>Dikarya</taxon>
        <taxon>Basidiomycota</taxon>
        <taxon>Agaricomycotina</taxon>
        <taxon>Agaricomycetes</taxon>
        <taxon>Agaricomycetidae</taxon>
        <taxon>Agaricales</taxon>
        <taxon>Marasmiineae</taxon>
        <taxon>Mycenaceae</taxon>
        <taxon>Mycena</taxon>
    </lineage>
</organism>
<dbReference type="Pfam" id="PF13417">
    <property type="entry name" value="GST_N_3"/>
    <property type="match status" value="1"/>
</dbReference>
<dbReference type="SFLD" id="SFLDG00358">
    <property type="entry name" value="Main_(cytGST)"/>
    <property type="match status" value="1"/>
</dbReference>
<dbReference type="PANTHER" id="PTHR43900:SF3">
    <property type="entry name" value="GLUTATHIONE S-TRANSFERASE RHO"/>
    <property type="match status" value="1"/>
</dbReference>
<keyword evidence="2 6" id="KW-0808">Transferase</keyword>
<dbReference type="OrthoDB" id="249703at2759"/>
<dbReference type="Gene3D" id="3.40.30.10">
    <property type="entry name" value="Glutaredoxin"/>
    <property type="match status" value="1"/>
</dbReference>
<dbReference type="EC" id="2.5.1.18" evidence="1"/>
<dbReference type="PROSITE" id="PS50404">
    <property type="entry name" value="GST_NTER"/>
    <property type="match status" value="1"/>
</dbReference>
<comment type="caution">
    <text evidence="6">The sequence shown here is derived from an EMBL/GenBank/DDBJ whole genome shotgun (WGS) entry which is preliminary data.</text>
</comment>
<accession>A0A8H6VTG3</accession>
<feature type="domain" description="GST C-terminal" evidence="5">
    <location>
        <begin position="97"/>
        <end position="228"/>
    </location>
</feature>
<dbReference type="SUPFAM" id="SSF47616">
    <property type="entry name" value="GST C-terminal domain-like"/>
    <property type="match status" value="1"/>
</dbReference>
<evidence type="ECO:0000313" key="7">
    <source>
        <dbReference type="Proteomes" id="UP000613580"/>
    </source>
</evidence>
<evidence type="ECO:0000256" key="2">
    <source>
        <dbReference type="ARBA" id="ARBA00022679"/>
    </source>
</evidence>
<dbReference type="PROSITE" id="PS50405">
    <property type="entry name" value="GST_CTER"/>
    <property type="match status" value="1"/>
</dbReference>
<dbReference type="InterPro" id="IPR040079">
    <property type="entry name" value="Glutathione_S-Trfase"/>
</dbReference>
<feature type="domain" description="GST N-terminal" evidence="4">
    <location>
        <begin position="1"/>
        <end position="85"/>
    </location>
</feature>
<sequence length="228" mass="25547">MVLKLYAANRAGGGGAVVAVVLAFKRIPFEFVPTDVSAVDPSTKTPELLAMQPFGQVPFIDDDGFVLYESRAICLYLERKYPNQPEGSKLAPDVGADLRATALFNQAMSVETFNFYPFAYRVVDEVIFKPHYGGQTDSALLATALKEFESKLDVYEKILSKQRYTAGDYLSIVDLSHLSHAPLLARYAGIDVMTRSERPNVARWWKELIGFPEWREVEEQDGIRSRGV</sequence>
<dbReference type="GO" id="GO:0004364">
    <property type="term" value="F:glutathione transferase activity"/>
    <property type="evidence" value="ECO:0007669"/>
    <property type="project" value="UniProtKB-EC"/>
</dbReference>
<dbReference type="InterPro" id="IPR010987">
    <property type="entry name" value="Glutathione-S-Trfase_C-like"/>
</dbReference>
<dbReference type="Gene3D" id="1.20.1050.10">
    <property type="match status" value="1"/>
</dbReference>
<dbReference type="AlphaFoldDB" id="A0A8H6VTG3"/>
<dbReference type="EMBL" id="JACAZE010000021">
    <property type="protein sequence ID" value="KAF7293294.1"/>
    <property type="molecule type" value="Genomic_DNA"/>
</dbReference>
<dbReference type="PANTHER" id="PTHR43900">
    <property type="entry name" value="GLUTATHIONE S-TRANSFERASE RHO"/>
    <property type="match status" value="1"/>
</dbReference>
<name>A0A8H6VTG3_MYCCL</name>
<protein>
    <recommendedName>
        <fullName evidence="1">glutathione transferase</fullName>
        <ecNumber evidence="1">2.5.1.18</ecNumber>
    </recommendedName>
</protein>
<dbReference type="SFLD" id="SFLDS00019">
    <property type="entry name" value="Glutathione_Transferase_(cytos"/>
    <property type="match status" value="1"/>
</dbReference>
<evidence type="ECO:0000313" key="6">
    <source>
        <dbReference type="EMBL" id="KAF7293294.1"/>
    </source>
</evidence>
<evidence type="ECO:0000256" key="1">
    <source>
        <dbReference type="ARBA" id="ARBA00012452"/>
    </source>
</evidence>
<dbReference type="GO" id="GO:0006749">
    <property type="term" value="P:glutathione metabolic process"/>
    <property type="evidence" value="ECO:0007669"/>
    <property type="project" value="TreeGrafter"/>
</dbReference>
<dbReference type="SUPFAM" id="SSF52833">
    <property type="entry name" value="Thioredoxin-like"/>
    <property type="match status" value="1"/>
</dbReference>
<dbReference type="GO" id="GO:0005737">
    <property type="term" value="C:cytoplasm"/>
    <property type="evidence" value="ECO:0007669"/>
    <property type="project" value="TreeGrafter"/>
</dbReference>
<dbReference type="InterPro" id="IPR036249">
    <property type="entry name" value="Thioredoxin-like_sf"/>
</dbReference>
<evidence type="ECO:0000259" key="5">
    <source>
        <dbReference type="PROSITE" id="PS50405"/>
    </source>
</evidence>
<evidence type="ECO:0000256" key="3">
    <source>
        <dbReference type="ARBA" id="ARBA00047960"/>
    </source>
</evidence>
<dbReference type="InterPro" id="IPR036282">
    <property type="entry name" value="Glutathione-S-Trfase_C_sf"/>
</dbReference>
<dbReference type="GO" id="GO:0043295">
    <property type="term" value="F:glutathione binding"/>
    <property type="evidence" value="ECO:0007669"/>
    <property type="project" value="TreeGrafter"/>
</dbReference>
<evidence type="ECO:0000259" key="4">
    <source>
        <dbReference type="PROSITE" id="PS50404"/>
    </source>
</evidence>